<dbReference type="Pfam" id="PF05034">
    <property type="entry name" value="MAAL_N"/>
    <property type="match status" value="1"/>
</dbReference>
<dbReference type="PANTHER" id="PTHR48073">
    <property type="entry name" value="O-SUCCINYLBENZOATE SYNTHASE-RELATED"/>
    <property type="match status" value="1"/>
</dbReference>
<feature type="binding site" evidence="13">
    <location>
        <position position="235"/>
    </location>
    <ligand>
        <name>Mg(2+)</name>
        <dbReference type="ChEBI" id="CHEBI:18420"/>
    </ligand>
</feature>
<dbReference type="Gene3D" id="3.30.390.10">
    <property type="entry name" value="Enolase-like, N-terminal domain"/>
    <property type="match status" value="1"/>
</dbReference>
<dbReference type="NCBIfam" id="TIGR01502">
    <property type="entry name" value="B_methylAsp_ase"/>
    <property type="match status" value="1"/>
</dbReference>
<keyword evidence="9 16" id="KW-0456">Lyase</keyword>
<dbReference type="SFLD" id="SFLDF00007">
    <property type="entry name" value="methylaspartate_ammonia-lyase"/>
    <property type="match status" value="1"/>
</dbReference>
<evidence type="ECO:0000313" key="17">
    <source>
        <dbReference type="Proteomes" id="UP000546031"/>
    </source>
</evidence>
<dbReference type="InterPro" id="IPR029017">
    <property type="entry name" value="Enolase-like_N"/>
</dbReference>
<evidence type="ECO:0000313" key="16">
    <source>
        <dbReference type="EMBL" id="NVE93471.1"/>
    </source>
</evidence>
<evidence type="ECO:0000256" key="7">
    <source>
        <dbReference type="ARBA" id="ARBA00022723"/>
    </source>
</evidence>
<evidence type="ECO:0000256" key="4">
    <source>
        <dbReference type="ARBA" id="ARBA00009954"/>
    </source>
</evidence>
<dbReference type="EC" id="4.3.1.2" evidence="6"/>
<dbReference type="PANTHER" id="PTHR48073:SF2">
    <property type="entry name" value="O-SUCCINYLBENZOATE SYNTHASE"/>
    <property type="match status" value="1"/>
</dbReference>
<protein>
    <recommendedName>
        <fullName evidence="6">methylaspartate ammonia-lyase</fullName>
        <ecNumber evidence="6">4.3.1.2</ecNumber>
    </recommendedName>
</protein>
<gene>
    <name evidence="16" type="ORF">HUO12_01015</name>
</gene>
<evidence type="ECO:0000259" key="14">
    <source>
        <dbReference type="Pfam" id="PF05034"/>
    </source>
</evidence>
<dbReference type="InterPro" id="IPR022662">
    <property type="entry name" value="MeAsp_NH4-lyase_C"/>
</dbReference>
<dbReference type="SFLD" id="SFLDS00001">
    <property type="entry name" value="Enolase"/>
    <property type="match status" value="1"/>
</dbReference>
<sequence>MQIIDVLFAPANGAFFYDDQAAIRAGREHDGVAYKGEPLTPGFTSVRQPSKALSIGLMLEDDAVIWGDMVSVQYSGAAGRDPLFEQAAILSFCREVLIPRLIGLDVSQGAEICDAALAFHDGARLPIAVEYGVSQALLKAAAYARRITLAELIAQWLGVPPPTQAVPLFAQSGDERYANVDTMILKQADVLPHGLINSAEKFGPDGATFSDYVVWVADRIAQLGEAGYKPTLHFDVYGWIGLGIGTDPKAIADYIASVAERVAGYTLNIECPADYGNRTAQIENYAAIVEHVDQLCGNATVVADEHCNTLEDIEAFIAARAAHIIQVKTPDVGNLLDTARAIVAAREAGIGAYSGGTSAETDISARACVHVALAARASMMLAKPGMGVNEGITIVGNEQARTLATIRARLNRDNSHAG</sequence>
<feature type="domain" description="Methylaspartate ammonia-lyase N-terminal" evidence="14">
    <location>
        <begin position="1"/>
        <end position="155"/>
    </location>
</feature>
<keyword evidence="7 13" id="KW-0479">Metal-binding</keyword>
<comment type="pathway">
    <text evidence="3">Amino-acid degradation; L-glutamate degradation via mesaconate pathway; acetate and pyruvate from L-glutamate: step 2/4.</text>
</comment>
<dbReference type="SUPFAM" id="SSF54826">
    <property type="entry name" value="Enolase N-terminal domain-like"/>
    <property type="match status" value="1"/>
</dbReference>
<evidence type="ECO:0000256" key="5">
    <source>
        <dbReference type="ARBA" id="ARBA00011738"/>
    </source>
</evidence>
<feature type="binding site" evidence="11">
    <location>
        <position position="326"/>
    </location>
    <ligand>
        <name>(2S,3S)-3-methyl-L-aspartate</name>
        <dbReference type="ChEBI" id="CHEBI:58724"/>
    </ligand>
</feature>
<dbReference type="InterPro" id="IPR036849">
    <property type="entry name" value="Enolase-like_C_sf"/>
</dbReference>
<reference evidence="16 17" key="1">
    <citation type="submission" date="2020-06" db="EMBL/GenBank/DDBJ databases">
        <title>Altererythrobacter lutimaris sp. nov., a marine bacterium isolated from a tidal flat.</title>
        <authorList>
            <person name="Kim D."/>
            <person name="Yoo Y."/>
            <person name="Kim J.-J."/>
        </authorList>
    </citation>
    <scope>NUCLEOTIDE SEQUENCE [LARGE SCALE GENOMIC DNA]</scope>
    <source>
        <strain evidence="16 17">JGD-16</strain>
    </source>
</reference>
<evidence type="ECO:0000256" key="2">
    <source>
        <dbReference type="ARBA" id="ARBA00001946"/>
    </source>
</evidence>
<proteinExistence type="inferred from homology"/>
<dbReference type="Pfam" id="PF07476">
    <property type="entry name" value="MAAL_C"/>
    <property type="match status" value="1"/>
</dbReference>
<feature type="active site" description="Proton acceptor" evidence="10">
    <location>
        <position position="328"/>
    </location>
</feature>
<dbReference type="AlphaFoldDB" id="A0A850H945"/>
<feature type="site" description="Transition state stabilizer" evidence="12">
    <location>
        <position position="193"/>
    </location>
</feature>
<evidence type="ECO:0000256" key="3">
    <source>
        <dbReference type="ARBA" id="ARBA00004675"/>
    </source>
</evidence>
<evidence type="ECO:0000256" key="6">
    <source>
        <dbReference type="ARBA" id="ARBA00012993"/>
    </source>
</evidence>
<comment type="similarity">
    <text evidence="4">Belongs to the methylaspartate ammonia-lyase family.</text>
</comment>
<comment type="caution">
    <text evidence="16">The sequence shown here is derived from an EMBL/GenBank/DDBJ whole genome shotgun (WGS) entry which is preliminary data.</text>
</comment>
<name>A0A850H945_9SPHN</name>
<keyword evidence="8 13" id="KW-0460">Magnesium</keyword>
<feature type="binding site" evidence="13">
    <location>
        <position position="270"/>
    </location>
    <ligand>
        <name>Mg(2+)</name>
        <dbReference type="ChEBI" id="CHEBI:18420"/>
    </ligand>
</feature>
<evidence type="ECO:0000256" key="12">
    <source>
        <dbReference type="PIRSR" id="PIRSR017107-3"/>
    </source>
</evidence>
<keyword evidence="17" id="KW-1185">Reference proteome</keyword>
<evidence type="ECO:0000256" key="11">
    <source>
        <dbReference type="PIRSR" id="PIRSR017107-2"/>
    </source>
</evidence>
<dbReference type="GO" id="GO:0050096">
    <property type="term" value="F:methylaspartate ammonia-lyase activity"/>
    <property type="evidence" value="ECO:0007669"/>
    <property type="project" value="UniProtKB-EC"/>
</dbReference>
<feature type="binding site" evidence="13">
    <location>
        <position position="304"/>
    </location>
    <ligand>
        <name>Mg(2+)</name>
        <dbReference type="ChEBI" id="CHEBI:18420"/>
    </ligand>
</feature>
<evidence type="ECO:0000256" key="8">
    <source>
        <dbReference type="ARBA" id="ARBA00022842"/>
    </source>
</evidence>
<dbReference type="SFLD" id="SFLDG00151">
    <property type="entry name" value="methylaspartate_ammonia-lyase"/>
    <property type="match status" value="1"/>
</dbReference>
<evidence type="ECO:0000259" key="15">
    <source>
        <dbReference type="Pfam" id="PF07476"/>
    </source>
</evidence>
<dbReference type="GO" id="GO:0046872">
    <property type="term" value="F:metal ion binding"/>
    <property type="evidence" value="ECO:0007669"/>
    <property type="project" value="UniProtKB-KW"/>
</dbReference>
<accession>A0A850H945</accession>
<dbReference type="UniPathway" id="UPA00561">
    <property type="reaction ID" value="UER00618"/>
</dbReference>
<feature type="domain" description="Methylaspartate ammonia-lyase C-terminal" evidence="15">
    <location>
        <begin position="164"/>
        <end position="407"/>
    </location>
</feature>
<dbReference type="Proteomes" id="UP000546031">
    <property type="component" value="Unassembled WGS sequence"/>
</dbReference>
<comment type="catalytic activity">
    <reaction evidence="1">
        <text>(2S,3S)-3-methyl-L-aspartate = mesaconate + NH4(+)</text>
        <dbReference type="Rhea" id="RHEA:12829"/>
        <dbReference type="ChEBI" id="CHEBI:28938"/>
        <dbReference type="ChEBI" id="CHEBI:36986"/>
        <dbReference type="ChEBI" id="CHEBI:58724"/>
        <dbReference type="EC" id="4.3.1.2"/>
    </reaction>
</comment>
<dbReference type="SUPFAM" id="SSF51604">
    <property type="entry name" value="Enolase C-terminal domain-like"/>
    <property type="match status" value="1"/>
</dbReference>
<dbReference type="InterPro" id="IPR006395">
    <property type="entry name" value="Me_Asp_am_lyase"/>
</dbReference>
<comment type="subunit">
    <text evidence="5">Homodimer.</text>
</comment>
<comment type="cofactor">
    <cofactor evidence="2 13">
        <name>Mg(2+)</name>
        <dbReference type="ChEBI" id="CHEBI:18420"/>
    </cofactor>
</comment>
<feature type="binding site" evidence="11">
    <location>
        <position position="171"/>
    </location>
    <ligand>
        <name>(2S,3S)-3-methyl-L-aspartate</name>
        <dbReference type="ChEBI" id="CHEBI:58724"/>
    </ligand>
</feature>
<dbReference type="InterPro" id="IPR022665">
    <property type="entry name" value="MeAsp_NH4-lyase_N"/>
</dbReference>
<dbReference type="EMBL" id="JABWTA010000001">
    <property type="protein sequence ID" value="NVE93471.1"/>
    <property type="molecule type" value="Genomic_DNA"/>
</dbReference>
<dbReference type="GO" id="GO:0019553">
    <property type="term" value="P:L-glutamate catabolic process via L-citramalate"/>
    <property type="evidence" value="ECO:0007669"/>
    <property type="project" value="UniProtKB-UniPathway"/>
</dbReference>
<dbReference type="Gene3D" id="3.20.20.120">
    <property type="entry name" value="Enolase-like C-terminal domain"/>
    <property type="match status" value="1"/>
</dbReference>
<evidence type="ECO:0000256" key="1">
    <source>
        <dbReference type="ARBA" id="ARBA00000789"/>
    </source>
</evidence>
<evidence type="ECO:0000256" key="13">
    <source>
        <dbReference type="PIRSR" id="PIRSR017107-4"/>
    </source>
</evidence>
<dbReference type="RefSeq" id="WP_176271836.1">
    <property type="nucleotide sequence ID" value="NZ_JABWTA010000001.1"/>
</dbReference>
<evidence type="ECO:0000256" key="9">
    <source>
        <dbReference type="ARBA" id="ARBA00023239"/>
    </source>
</evidence>
<organism evidence="16 17">
    <name type="scientific">Altererythrobacter lutimaris</name>
    <dbReference type="NCBI Taxonomy" id="2743979"/>
    <lineage>
        <taxon>Bacteria</taxon>
        <taxon>Pseudomonadati</taxon>
        <taxon>Pseudomonadota</taxon>
        <taxon>Alphaproteobacteria</taxon>
        <taxon>Sphingomonadales</taxon>
        <taxon>Erythrobacteraceae</taxon>
        <taxon>Altererythrobacter</taxon>
    </lineage>
</organism>
<dbReference type="PIRSF" id="PIRSF017107">
    <property type="entry name" value="MAL"/>
    <property type="match status" value="1"/>
</dbReference>
<evidence type="ECO:0000256" key="10">
    <source>
        <dbReference type="PIRSR" id="PIRSR017107-1"/>
    </source>
</evidence>